<evidence type="ECO:0000313" key="7">
    <source>
        <dbReference type="Ensembl" id="ENSSLDP00000030413.1"/>
    </source>
</evidence>
<dbReference type="AlphaFoldDB" id="A0A3B4YQ89"/>
<feature type="domain" description="OTU" evidence="6">
    <location>
        <begin position="25"/>
        <end position="146"/>
    </location>
</feature>
<keyword evidence="4" id="KW-0833">Ubl conjugation pathway</keyword>
<dbReference type="EC" id="3.4.19.12" evidence="2"/>
<dbReference type="Ensembl" id="ENSSLDT00000031290.1">
    <property type="protein sequence ID" value="ENSSLDP00000030413.1"/>
    <property type="gene ID" value="ENSSLDG00000023411.1"/>
</dbReference>
<dbReference type="InterPro" id="IPR038765">
    <property type="entry name" value="Papain-like_cys_pep_sf"/>
</dbReference>
<dbReference type="GO" id="GO:0016579">
    <property type="term" value="P:protein deubiquitination"/>
    <property type="evidence" value="ECO:0007669"/>
    <property type="project" value="TreeGrafter"/>
</dbReference>
<dbReference type="Proteomes" id="UP000261360">
    <property type="component" value="Unplaced"/>
</dbReference>
<organism evidence="7 8">
    <name type="scientific">Seriola lalandi dorsalis</name>
    <dbReference type="NCBI Taxonomy" id="1841481"/>
    <lineage>
        <taxon>Eukaryota</taxon>
        <taxon>Metazoa</taxon>
        <taxon>Chordata</taxon>
        <taxon>Craniata</taxon>
        <taxon>Vertebrata</taxon>
        <taxon>Euteleostomi</taxon>
        <taxon>Actinopterygii</taxon>
        <taxon>Neopterygii</taxon>
        <taxon>Teleostei</taxon>
        <taxon>Neoteleostei</taxon>
        <taxon>Acanthomorphata</taxon>
        <taxon>Carangaria</taxon>
        <taxon>Carangiformes</taxon>
        <taxon>Carangidae</taxon>
        <taxon>Seriola</taxon>
    </lineage>
</organism>
<reference evidence="7" key="1">
    <citation type="submission" date="2025-08" db="UniProtKB">
        <authorList>
            <consortium name="Ensembl"/>
        </authorList>
    </citation>
    <scope>IDENTIFICATION</scope>
</reference>
<dbReference type="GO" id="GO:0004843">
    <property type="term" value="F:cysteine-type deubiquitinase activity"/>
    <property type="evidence" value="ECO:0007669"/>
    <property type="project" value="UniProtKB-EC"/>
</dbReference>
<dbReference type="STRING" id="1841481.ENSSLDP00000030413"/>
<evidence type="ECO:0000256" key="2">
    <source>
        <dbReference type="ARBA" id="ARBA00012759"/>
    </source>
</evidence>
<dbReference type="GO" id="GO:0006508">
    <property type="term" value="P:proteolysis"/>
    <property type="evidence" value="ECO:0007669"/>
    <property type="project" value="UniProtKB-KW"/>
</dbReference>
<dbReference type="GO" id="GO:1903093">
    <property type="term" value="P:regulation of protein K48-linked deubiquitination"/>
    <property type="evidence" value="ECO:0007669"/>
    <property type="project" value="TreeGrafter"/>
</dbReference>
<dbReference type="GeneTree" id="ENSGT00940000159922"/>
<dbReference type="GO" id="GO:0061578">
    <property type="term" value="F:K63-linked deubiquitinase activity"/>
    <property type="evidence" value="ECO:0007669"/>
    <property type="project" value="TreeGrafter"/>
</dbReference>
<sequence>FHQLAAAASRAAEKLMDEYLKSLGLHRKKIAKDGSCLFRAVAEQVLHCQSLHTKVRAKCVEFLKQNRETYEAFIEGDFEDYLCKLQDPQVNPRHCVQSVTSHFVSDSLRFLLSLIDKITLHQCDGTCSCFLTRDASGNVFSNSRSAPLCVSAAAILYEVLYDGVFKVDRNSLGACQRLPRSNDLLSDDSMAFCNSSDESDLDANEWQLLTPPRRTSLYFSRLGRGRGRLLPERVRRSLNPTLFRNIEYDVWHKSKRAQQKIDYCIAAGMQYTAGDRCQVRLEGRHYNATIKEVPPNSNKVVVYIEELGNRLVTHTHTHTHTH</sequence>
<dbReference type="GO" id="GO:0034122">
    <property type="term" value="P:negative regulation of toll-like receptor signaling pathway"/>
    <property type="evidence" value="ECO:0007669"/>
    <property type="project" value="TreeGrafter"/>
</dbReference>
<comment type="catalytic activity">
    <reaction evidence="1">
        <text>Thiol-dependent hydrolysis of ester, thioester, amide, peptide and isopeptide bonds formed by the C-terminal Gly of ubiquitin (a 76-residue protein attached to proteins as an intracellular targeting signal).</text>
        <dbReference type="EC" id="3.4.19.12"/>
    </reaction>
</comment>
<name>A0A3B4YQ89_SERLL</name>
<dbReference type="SUPFAM" id="SSF54001">
    <property type="entry name" value="Cysteine proteinases"/>
    <property type="match status" value="1"/>
</dbReference>
<dbReference type="PROSITE" id="PS50802">
    <property type="entry name" value="OTU"/>
    <property type="match status" value="1"/>
</dbReference>
<dbReference type="PANTHER" id="PTHR12419:SF9">
    <property type="entry name" value="OTU DOMAIN-CONTAINING PROTEIN 4"/>
    <property type="match status" value="1"/>
</dbReference>
<evidence type="ECO:0000256" key="5">
    <source>
        <dbReference type="ARBA" id="ARBA00022807"/>
    </source>
</evidence>
<dbReference type="Pfam" id="PF02338">
    <property type="entry name" value="OTU"/>
    <property type="match status" value="1"/>
</dbReference>
<evidence type="ECO:0000259" key="6">
    <source>
        <dbReference type="PROSITE" id="PS50802"/>
    </source>
</evidence>
<dbReference type="Gene3D" id="3.90.70.80">
    <property type="match status" value="1"/>
</dbReference>
<evidence type="ECO:0000256" key="3">
    <source>
        <dbReference type="ARBA" id="ARBA00022670"/>
    </source>
</evidence>
<evidence type="ECO:0000256" key="1">
    <source>
        <dbReference type="ARBA" id="ARBA00000707"/>
    </source>
</evidence>
<keyword evidence="5" id="KW-0378">Hydrolase</keyword>
<dbReference type="SUPFAM" id="SSF63748">
    <property type="entry name" value="Tudor/PWWP/MBT"/>
    <property type="match status" value="1"/>
</dbReference>
<accession>A0A3B4YQ89</accession>
<keyword evidence="8" id="KW-1185">Reference proteome</keyword>
<keyword evidence="5" id="KW-0788">Thiol protease</keyword>
<dbReference type="PANTHER" id="PTHR12419">
    <property type="entry name" value="OTU DOMAIN CONTAINING PROTEIN"/>
    <property type="match status" value="1"/>
</dbReference>
<evidence type="ECO:0000313" key="8">
    <source>
        <dbReference type="Proteomes" id="UP000261360"/>
    </source>
</evidence>
<dbReference type="GO" id="GO:2000660">
    <property type="term" value="P:negative regulation of interleukin-1-mediated signaling pathway"/>
    <property type="evidence" value="ECO:0007669"/>
    <property type="project" value="TreeGrafter"/>
</dbReference>
<keyword evidence="3" id="KW-0645">Protease</keyword>
<proteinExistence type="predicted"/>
<dbReference type="InterPro" id="IPR003323">
    <property type="entry name" value="OTU_dom"/>
</dbReference>
<reference evidence="7" key="2">
    <citation type="submission" date="2025-09" db="UniProtKB">
        <authorList>
            <consortium name="Ensembl"/>
        </authorList>
    </citation>
    <scope>IDENTIFICATION</scope>
</reference>
<evidence type="ECO:0000256" key="4">
    <source>
        <dbReference type="ARBA" id="ARBA00022786"/>
    </source>
</evidence>
<dbReference type="InterPro" id="IPR050704">
    <property type="entry name" value="Peptidase_C85-like"/>
</dbReference>
<protein>
    <recommendedName>
        <fullName evidence="2">ubiquitinyl hydrolase 1</fullName>
        <ecNumber evidence="2">3.4.19.12</ecNumber>
    </recommendedName>
</protein>